<dbReference type="PANTHER" id="PTHR30349">
    <property type="entry name" value="PHAGE INTEGRASE-RELATED"/>
    <property type="match status" value="1"/>
</dbReference>
<dbReference type="CDD" id="cd01189">
    <property type="entry name" value="INT_ICEBs1_C_like"/>
    <property type="match status" value="1"/>
</dbReference>
<gene>
    <name evidence="6" type="ORF">SAMN04515671_2956</name>
</gene>
<dbReference type="AlphaFoldDB" id="A0A1H0Q1T7"/>
<evidence type="ECO:0000313" key="6">
    <source>
        <dbReference type="EMBL" id="SDP10975.1"/>
    </source>
</evidence>
<keyword evidence="2" id="KW-0238">DNA-binding</keyword>
<comment type="similarity">
    <text evidence="1">Belongs to the 'phage' integrase family.</text>
</comment>
<keyword evidence="3" id="KW-0233">DNA recombination</keyword>
<protein>
    <submittedName>
        <fullName evidence="6">Phage integrase family protein</fullName>
    </submittedName>
</protein>
<dbReference type="InterPro" id="IPR011010">
    <property type="entry name" value="DNA_brk_join_enz"/>
</dbReference>
<feature type="region of interest" description="Disordered" evidence="4">
    <location>
        <begin position="1"/>
        <end position="23"/>
    </location>
</feature>
<dbReference type="SUPFAM" id="SSF56349">
    <property type="entry name" value="DNA breaking-rejoining enzymes"/>
    <property type="match status" value="1"/>
</dbReference>
<dbReference type="OrthoDB" id="1822491at2"/>
<dbReference type="InterPro" id="IPR050090">
    <property type="entry name" value="Tyrosine_recombinase_XerCD"/>
</dbReference>
<dbReference type="Gene3D" id="1.10.150.130">
    <property type="match status" value="1"/>
</dbReference>
<evidence type="ECO:0000313" key="7">
    <source>
        <dbReference type="Proteomes" id="UP000198741"/>
    </source>
</evidence>
<name>A0A1H0Q1T7_9ACTN</name>
<reference evidence="6 7" key="1">
    <citation type="submission" date="2016-10" db="EMBL/GenBank/DDBJ databases">
        <authorList>
            <person name="de Groot N.N."/>
        </authorList>
    </citation>
    <scope>NUCLEOTIDE SEQUENCE [LARGE SCALE GENOMIC DNA]</scope>
    <source>
        <strain evidence="7">P4-7,KCTC 19426,CECT 7604</strain>
    </source>
</reference>
<evidence type="ECO:0000256" key="1">
    <source>
        <dbReference type="ARBA" id="ARBA00008857"/>
    </source>
</evidence>
<dbReference type="Proteomes" id="UP000198741">
    <property type="component" value="Chromosome I"/>
</dbReference>
<dbReference type="PROSITE" id="PS51898">
    <property type="entry name" value="TYR_RECOMBINASE"/>
    <property type="match status" value="1"/>
</dbReference>
<dbReference type="InterPro" id="IPR010998">
    <property type="entry name" value="Integrase_recombinase_N"/>
</dbReference>
<proteinExistence type="inferred from homology"/>
<dbReference type="RefSeq" id="WP_090477029.1">
    <property type="nucleotide sequence ID" value="NZ_LT629710.1"/>
</dbReference>
<evidence type="ECO:0000256" key="3">
    <source>
        <dbReference type="ARBA" id="ARBA00023172"/>
    </source>
</evidence>
<organism evidence="6 7">
    <name type="scientific">Nakamurella panacisegetis</name>
    <dbReference type="NCBI Taxonomy" id="1090615"/>
    <lineage>
        <taxon>Bacteria</taxon>
        <taxon>Bacillati</taxon>
        <taxon>Actinomycetota</taxon>
        <taxon>Actinomycetes</taxon>
        <taxon>Nakamurellales</taxon>
        <taxon>Nakamurellaceae</taxon>
        <taxon>Nakamurella</taxon>
    </lineage>
</organism>
<dbReference type="GO" id="GO:0003677">
    <property type="term" value="F:DNA binding"/>
    <property type="evidence" value="ECO:0007669"/>
    <property type="project" value="UniProtKB-KW"/>
</dbReference>
<sequence length="415" mass="45240">MSSVTDRWTVPNPEKGAKPARIRGPLYGVGKRWQAQWASPNGTRHRMAFEVKGEAQAHIEDQESNKRGGQYVAPNRVTVGDLWPRWQTVKSRLARTTREGYDGAWDLYVGPRWANVPVGEVDKASVMEWLPTLRTPATSRKSRRVGQPATITPGRPLSASWARQVGIVLTGLLDMAVDGRLIPANPLVKIGAAMPKQLPSERRYLSVAEVDQLLADAETVGIGLAVRVLVFTGMRRGEMAGLRVGDLDVERRRLRISRDVDSHGDVDSTKTGRHRDVPIGPTLLALLGEAAAGRDRDDWLVPATGGERPWARDSWRGRWARASAAAGIGGLDTHELRHTAASLAIHAGANVKTVQRMLGHATASMTLDIYGHLWDDELDAVVVAVDLHMDAERARFAPGPNPVPTAAPAGRLHLA</sequence>
<dbReference type="GO" id="GO:0015074">
    <property type="term" value="P:DNA integration"/>
    <property type="evidence" value="ECO:0007669"/>
    <property type="project" value="InterPro"/>
</dbReference>
<dbReference type="EMBL" id="LT629710">
    <property type="protein sequence ID" value="SDP10975.1"/>
    <property type="molecule type" value="Genomic_DNA"/>
</dbReference>
<evidence type="ECO:0000256" key="2">
    <source>
        <dbReference type="ARBA" id="ARBA00023125"/>
    </source>
</evidence>
<evidence type="ECO:0000259" key="5">
    <source>
        <dbReference type="PROSITE" id="PS51898"/>
    </source>
</evidence>
<dbReference type="Gene3D" id="1.10.443.10">
    <property type="entry name" value="Intergrase catalytic core"/>
    <property type="match status" value="1"/>
</dbReference>
<accession>A0A1H0Q1T7</accession>
<dbReference type="InterPro" id="IPR002104">
    <property type="entry name" value="Integrase_catalytic"/>
</dbReference>
<keyword evidence="7" id="KW-1185">Reference proteome</keyword>
<dbReference type="InterPro" id="IPR013762">
    <property type="entry name" value="Integrase-like_cat_sf"/>
</dbReference>
<dbReference type="PANTHER" id="PTHR30349:SF64">
    <property type="entry name" value="PROPHAGE INTEGRASE INTD-RELATED"/>
    <property type="match status" value="1"/>
</dbReference>
<dbReference type="STRING" id="1090615.SAMN04515671_2956"/>
<dbReference type="GO" id="GO:0006310">
    <property type="term" value="P:DNA recombination"/>
    <property type="evidence" value="ECO:0007669"/>
    <property type="project" value="UniProtKB-KW"/>
</dbReference>
<dbReference type="Pfam" id="PF00589">
    <property type="entry name" value="Phage_integrase"/>
    <property type="match status" value="1"/>
</dbReference>
<feature type="domain" description="Tyr recombinase" evidence="5">
    <location>
        <begin position="200"/>
        <end position="383"/>
    </location>
</feature>
<evidence type="ECO:0000256" key="4">
    <source>
        <dbReference type="SAM" id="MobiDB-lite"/>
    </source>
</evidence>